<reference evidence="1 2" key="1">
    <citation type="submission" date="2019-05" db="EMBL/GenBank/DDBJ databases">
        <title>Another draft genome of Portunus trituberculatus and its Hox gene families provides insights of decapod evolution.</title>
        <authorList>
            <person name="Jeong J.-H."/>
            <person name="Song I."/>
            <person name="Kim S."/>
            <person name="Choi T."/>
            <person name="Kim D."/>
            <person name="Ryu S."/>
            <person name="Kim W."/>
        </authorList>
    </citation>
    <scope>NUCLEOTIDE SEQUENCE [LARGE SCALE GENOMIC DNA]</scope>
    <source>
        <tissue evidence="1">Muscle</tissue>
    </source>
</reference>
<dbReference type="Proteomes" id="UP000324222">
    <property type="component" value="Unassembled WGS sequence"/>
</dbReference>
<evidence type="ECO:0000313" key="2">
    <source>
        <dbReference type="Proteomes" id="UP000324222"/>
    </source>
</evidence>
<accession>A0A5B7E2K9</accession>
<organism evidence="1 2">
    <name type="scientific">Portunus trituberculatus</name>
    <name type="common">Swimming crab</name>
    <name type="synonym">Neptunus trituberculatus</name>
    <dbReference type="NCBI Taxonomy" id="210409"/>
    <lineage>
        <taxon>Eukaryota</taxon>
        <taxon>Metazoa</taxon>
        <taxon>Ecdysozoa</taxon>
        <taxon>Arthropoda</taxon>
        <taxon>Crustacea</taxon>
        <taxon>Multicrustacea</taxon>
        <taxon>Malacostraca</taxon>
        <taxon>Eumalacostraca</taxon>
        <taxon>Eucarida</taxon>
        <taxon>Decapoda</taxon>
        <taxon>Pleocyemata</taxon>
        <taxon>Brachyura</taxon>
        <taxon>Eubrachyura</taxon>
        <taxon>Portunoidea</taxon>
        <taxon>Portunidae</taxon>
        <taxon>Portuninae</taxon>
        <taxon>Portunus</taxon>
    </lineage>
</organism>
<gene>
    <name evidence="1" type="ORF">E2C01_021396</name>
</gene>
<protein>
    <submittedName>
        <fullName evidence="1">Uncharacterized protein</fullName>
    </submittedName>
</protein>
<dbReference type="EMBL" id="VSRR010001872">
    <property type="protein sequence ID" value="MPC28200.1"/>
    <property type="molecule type" value="Genomic_DNA"/>
</dbReference>
<sequence length="69" mass="7767">MPLELVCALDLSGTISHEHLTTVQIYKVFHPHIHGHVSMTHVDPGSLPTAQYQTHRQLPTLCCTFGEYQ</sequence>
<dbReference type="AlphaFoldDB" id="A0A5B7E2K9"/>
<proteinExistence type="predicted"/>
<name>A0A5B7E2K9_PORTR</name>
<evidence type="ECO:0000313" key="1">
    <source>
        <dbReference type="EMBL" id="MPC28200.1"/>
    </source>
</evidence>
<keyword evidence="2" id="KW-1185">Reference proteome</keyword>
<comment type="caution">
    <text evidence="1">The sequence shown here is derived from an EMBL/GenBank/DDBJ whole genome shotgun (WGS) entry which is preliminary data.</text>
</comment>